<dbReference type="GO" id="GO:0008146">
    <property type="term" value="F:sulfotransferase activity"/>
    <property type="evidence" value="ECO:0007669"/>
    <property type="project" value="InterPro"/>
</dbReference>
<dbReference type="STRING" id="1465490.SAMN05444277_10891"/>
<dbReference type="PANTHER" id="PTHR10605:SF56">
    <property type="entry name" value="BIFUNCTIONAL HEPARAN SULFATE N-DEACETYLASE_N-SULFOTRANSFERASE"/>
    <property type="match status" value="1"/>
</dbReference>
<name>A0A1I5XCT4_9BACT</name>
<dbReference type="Proteomes" id="UP000199031">
    <property type="component" value="Unassembled WGS sequence"/>
</dbReference>
<evidence type="ECO:0000313" key="4">
    <source>
        <dbReference type="EMBL" id="SFQ29666.1"/>
    </source>
</evidence>
<keyword evidence="5" id="KW-1185">Reference proteome</keyword>
<gene>
    <name evidence="4" type="ORF">SAMN05444277_10891</name>
</gene>
<evidence type="ECO:0000256" key="1">
    <source>
        <dbReference type="ARBA" id="ARBA00022679"/>
    </source>
</evidence>
<dbReference type="Pfam" id="PF00685">
    <property type="entry name" value="Sulfotransfer_1"/>
    <property type="match status" value="1"/>
</dbReference>
<reference evidence="4 5" key="1">
    <citation type="submission" date="2016-10" db="EMBL/GenBank/DDBJ databases">
        <authorList>
            <person name="de Groot N.N."/>
        </authorList>
    </citation>
    <scope>NUCLEOTIDE SEQUENCE [LARGE SCALE GENOMIC DNA]</scope>
    <source>
        <strain evidence="4 5">DSM 28286</strain>
    </source>
</reference>
<accession>A0A1I5XCT4</accession>
<dbReference type="RefSeq" id="WP_090659429.1">
    <property type="nucleotide sequence ID" value="NZ_FOXQ01000008.1"/>
</dbReference>
<dbReference type="SUPFAM" id="SSF52540">
    <property type="entry name" value="P-loop containing nucleoside triphosphate hydrolases"/>
    <property type="match status" value="1"/>
</dbReference>
<dbReference type="EMBL" id="FOXQ01000008">
    <property type="protein sequence ID" value="SFQ29666.1"/>
    <property type="molecule type" value="Genomic_DNA"/>
</dbReference>
<organism evidence="4 5">
    <name type="scientific">Parafilimonas terrae</name>
    <dbReference type="NCBI Taxonomy" id="1465490"/>
    <lineage>
        <taxon>Bacteria</taxon>
        <taxon>Pseudomonadati</taxon>
        <taxon>Bacteroidota</taxon>
        <taxon>Chitinophagia</taxon>
        <taxon>Chitinophagales</taxon>
        <taxon>Chitinophagaceae</taxon>
        <taxon>Parafilimonas</taxon>
    </lineage>
</organism>
<keyword evidence="1 4" id="KW-0808">Transferase</keyword>
<dbReference type="InterPro" id="IPR000863">
    <property type="entry name" value="Sulfotransferase_dom"/>
</dbReference>
<proteinExistence type="predicted"/>
<evidence type="ECO:0000313" key="5">
    <source>
        <dbReference type="Proteomes" id="UP000199031"/>
    </source>
</evidence>
<evidence type="ECO:0000256" key="2">
    <source>
        <dbReference type="ARBA" id="ARBA00023180"/>
    </source>
</evidence>
<keyword evidence="2" id="KW-0325">Glycoprotein</keyword>
<dbReference type="PANTHER" id="PTHR10605">
    <property type="entry name" value="HEPARAN SULFATE SULFOTRANSFERASE"/>
    <property type="match status" value="1"/>
</dbReference>
<evidence type="ECO:0000259" key="3">
    <source>
        <dbReference type="Pfam" id="PF00685"/>
    </source>
</evidence>
<dbReference type="InterPro" id="IPR027417">
    <property type="entry name" value="P-loop_NTPase"/>
</dbReference>
<sequence>MSEKQAPFPNAFLIGVQKAGTTTLNDWISQHPQVYCYNSLKDIPLFVKFPEPDRLNKRLLLETPAYQNEPVVFHAAVNYIFYPSLLQQIAAKQPAAKLLLILRNPVARAVSSYFYFRKMMRETRDIETALAYQPKKDFEITRDNNDFTYIEHGFYYEQVKNCLQYFSKEQLLVLDYDELKNNPENLLQEVFHFLNIDETFKPDLTAKNITGELKSKYLQQRLIKKSGFRKWIVDKLIDPWLPVNKRKLLKNKMFEMNTSKTARQPADVFVEEETLKKIRERLTEFYLHDTTKLDELLNTNFFSKWFAHNTIPKE</sequence>
<dbReference type="AlphaFoldDB" id="A0A1I5XCT4"/>
<feature type="domain" description="Sulfotransferase" evidence="3">
    <location>
        <begin position="10"/>
        <end position="201"/>
    </location>
</feature>
<dbReference type="OrthoDB" id="981508at2"/>
<dbReference type="InterPro" id="IPR037359">
    <property type="entry name" value="NST/OST"/>
</dbReference>
<protein>
    <submittedName>
        <fullName evidence="4">Sulfotransferase domain-containing protein</fullName>
    </submittedName>
</protein>
<dbReference type="Gene3D" id="3.40.50.300">
    <property type="entry name" value="P-loop containing nucleotide triphosphate hydrolases"/>
    <property type="match status" value="1"/>
</dbReference>